<dbReference type="AlphaFoldDB" id="A0A4R0XVU7"/>
<reference evidence="1 2" key="1">
    <citation type="submission" date="2018-02" db="EMBL/GenBank/DDBJ databases">
        <title>Mycoplasma marinum and Mycoplasma todarodis sp. nov., moderately halophilic and psychrotolerant mycoplasmas isolated from cephalopods.</title>
        <authorList>
            <person name="Viver T."/>
        </authorList>
    </citation>
    <scope>NUCLEOTIDE SEQUENCE [LARGE SCALE GENOMIC DNA]</scope>
    <source>
        <strain evidence="1 2">PE</strain>
    </source>
</reference>
<sequence>MISEHIQNIIINLFIFVSSGLYQNKSNKFNTSLKECVFYTKTYSKVINKIIWNLWVTNEITKEYFKSINLKETKSSNTKKMSQLFNYEIR</sequence>
<dbReference type="EMBL" id="PSZO01000002">
    <property type="protein sequence ID" value="TCG11915.1"/>
    <property type="molecule type" value="Genomic_DNA"/>
</dbReference>
<protein>
    <submittedName>
        <fullName evidence="1">Uncharacterized protein</fullName>
    </submittedName>
</protein>
<dbReference type="Proteomes" id="UP000294192">
    <property type="component" value="Unassembled WGS sequence"/>
</dbReference>
<gene>
    <name evidence="1" type="ORF">C4B24_00770</name>
</gene>
<accession>A0A4R0XVU7</accession>
<name>A0A4R0XVU7_9MOLU</name>
<evidence type="ECO:0000313" key="2">
    <source>
        <dbReference type="Proteomes" id="UP000294192"/>
    </source>
</evidence>
<keyword evidence="2" id="KW-1185">Reference proteome</keyword>
<organism evidence="1 2">
    <name type="scientific">Mycoplasma marinum</name>
    <dbReference type="NCBI Taxonomy" id="1937190"/>
    <lineage>
        <taxon>Bacteria</taxon>
        <taxon>Bacillati</taxon>
        <taxon>Mycoplasmatota</taxon>
        <taxon>Mollicutes</taxon>
        <taxon>Mycoplasmataceae</taxon>
        <taxon>Mycoplasma</taxon>
    </lineage>
</organism>
<proteinExistence type="predicted"/>
<evidence type="ECO:0000313" key="1">
    <source>
        <dbReference type="EMBL" id="TCG11915.1"/>
    </source>
</evidence>
<comment type="caution">
    <text evidence="1">The sequence shown here is derived from an EMBL/GenBank/DDBJ whole genome shotgun (WGS) entry which is preliminary data.</text>
</comment>